<evidence type="ECO:0000256" key="11">
    <source>
        <dbReference type="ARBA" id="ARBA00023049"/>
    </source>
</evidence>
<evidence type="ECO:0000256" key="10">
    <source>
        <dbReference type="ARBA" id="ARBA00022989"/>
    </source>
</evidence>
<evidence type="ECO:0000313" key="16">
    <source>
        <dbReference type="EMBL" id="SEM69455.1"/>
    </source>
</evidence>
<evidence type="ECO:0000256" key="4">
    <source>
        <dbReference type="ARBA" id="ARBA00022670"/>
    </source>
</evidence>
<dbReference type="SUPFAM" id="SSF53187">
    <property type="entry name" value="Zn-dependent exopeptidases"/>
    <property type="match status" value="1"/>
</dbReference>
<organism evidence="16 17">
    <name type="scientific">Stigmatella aurantiaca</name>
    <dbReference type="NCBI Taxonomy" id="41"/>
    <lineage>
        <taxon>Bacteria</taxon>
        <taxon>Pseudomonadati</taxon>
        <taxon>Myxococcota</taxon>
        <taxon>Myxococcia</taxon>
        <taxon>Myxococcales</taxon>
        <taxon>Cystobacterineae</taxon>
        <taxon>Archangiaceae</taxon>
        <taxon>Stigmatella</taxon>
    </lineage>
</organism>
<dbReference type="AlphaFoldDB" id="A0A1H8AFA9"/>
<evidence type="ECO:0000256" key="12">
    <source>
        <dbReference type="ARBA" id="ARBA00023136"/>
    </source>
</evidence>
<evidence type="ECO:0000256" key="9">
    <source>
        <dbReference type="ARBA" id="ARBA00022833"/>
    </source>
</evidence>
<dbReference type="GO" id="GO:0006508">
    <property type="term" value="P:proteolysis"/>
    <property type="evidence" value="ECO:0007669"/>
    <property type="project" value="UniProtKB-KW"/>
</dbReference>
<gene>
    <name evidence="16" type="ORF">SAMN05444354_12147</name>
</gene>
<comment type="cofactor">
    <cofactor evidence="1">
        <name>Zn(2+)</name>
        <dbReference type="ChEBI" id="CHEBI:29105"/>
    </cofactor>
</comment>
<keyword evidence="17" id="KW-1185">Reference proteome</keyword>
<dbReference type="InterPro" id="IPR048024">
    <property type="entry name" value="Fxna-like_M28_dom"/>
</dbReference>
<feature type="transmembrane region" description="Helical" evidence="14">
    <location>
        <begin position="565"/>
        <end position="583"/>
    </location>
</feature>
<evidence type="ECO:0000256" key="6">
    <source>
        <dbReference type="ARBA" id="ARBA00022723"/>
    </source>
</evidence>
<dbReference type="PANTHER" id="PTHR12147">
    <property type="entry name" value="METALLOPEPTIDASE M28 FAMILY MEMBER"/>
    <property type="match status" value="1"/>
</dbReference>
<feature type="transmembrane region" description="Helical" evidence="14">
    <location>
        <begin position="392"/>
        <end position="419"/>
    </location>
</feature>
<dbReference type="GO" id="GO:0008235">
    <property type="term" value="F:metalloexopeptidase activity"/>
    <property type="evidence" value="ECO:0007669"/>
    <property type="project" value="InterPro"/>
</dbReference>
<keyword evidence="7" id="KW-0378">Hydrolase</keyword>
<dbReference type="PANTHER" id="PTHR12147:SF22">
    <property type="entry name" value="ENDOPLASMIC RETICULUM METALLOPEPTIDASE 1"/>
    <property type="match status" value="1"/>
</dbReference>
<keyword evidence="4" id="KW-0645">Protease</keyword>
<evidence type="ECO:0000313" key="17">
    <source>
        <dbReference type="Proteomes" id="UP000182719"/>
    </source>
</evidence>
<evidence type="ECO:0000256" key="13">
    <source>
        <dbReference type="ARBA" id="ARBA00023180"/>
    </source>
</evidence>
<dbReference type="Gene3D" id="3.40.630.10">
    <property type="entry name" value="Zn peptidases"/>
    <property type="match status" value="1"/>
</dbReference>
<keyword evidence="10 14" id="KW-1133">Transmembrane helix</keyword>
<evidence type="ECO:0000256" key="2">
    <source>
        <dbReference type="ARBA" id="ARBA00004477"/>
    </source>
</evidence>
<dbReference type="InterPro" id="IPR045175">
    <property type="entry name" value="M28_fam"/>
</dbReference>
<dbReference type="CDD" id="cd03875">
    <property type="entry name" value="M28_Fxna_like"/>
    <property type="match status" value="1"/>
</dbReference>
<evidence type="ECO:0000256" key="14">
    <source>
        <dbReference type="SAM" id="Phobius"/>
    </source>
</evidence>
<dbReference type="Proteomes" id="UP000182719">
    <property type="component" value="Unassembled WGS sequence"/>
</dbReference>
<feature type="domain" description="Peptidase M28" evidence="15">
    <location>
        <begin position="142"/>
        <end position="330"/>
    </location>
</feature>
<keyword evidence="12 14" id="KW-0472">Membrane</keyword>
<evidence type="ECO:0000256" key="8">
    <source>
        <dbReference type="ARBA" id="ARBA00022824"/>
    </source>
</evidence>
<feature type="transmembrane region" description="Helical" evidence="14">
    <location>
        <begin position="472"/>
        <end position="492"/>
    </location>
</feature>
<evidence type="ECO:0000256" key="1">
    <source>
        <dbReference type="ARBA" id="ARBA00001947"/>
    </source>
</evidence>
<evidence type="ECO:0000259" key="15">
    <source>
        <dbReference type="Pfam" id="PF04389"/>
    </source>
</evidence>
<dbReference type="EMBL" id="FOAP01000021">
    <property type="protein sequence ID" value="SEM69455.1"/>
    <property type="molecule type" value="Genomic_DNA"/>
</dbReference>
<feature type="transmembrane region" description="Helical" evidence="14">
    <location>
        <begin position="595"/>
        <end position="615"/>
    </location>
</feature>
<evidence type="ECO:0000256" key="5">
    <source>
        <dbReference type="ARBA" id="ARBA00022692"/>
    </source>
</evidence>
<dbReference type="FunFam" id="3.40.630.10:FF:000008">
    <property type="entry name" value="Endoplasmic reticulum metallopeptidase 1"/>
    <property type="match status" value="1"/>
</dbReference>
<proteinExistence type="inferred from homology"/>
<keyword evidence="5 14" id="KW-0812">Transmembrane</keyword>
<dbReference type="InterPro" id="IPR007484">
    <property type="entry name" value="Peptidase_M28"/>
</dbReference>
<keyword evidence="9" id="KW-0862">Zinc</keyword>
<evidence type="ECO:0000256" key="3">
    <source>
        <dbReference type="ARBA" id="ARBA00010918"/>
    </source>
</evidence>
<feature type="transmembrane region" description="Helical" evidence="14">
    <location>
        <begin position="431"/>
        <end position="451"/>
    </location>
</feature>
<reference evidence="17" key="1">
    <citation type="submission" date="2016-10" db="EMBL/GenBank/DDBJ databases">
        <authorList>
            <person name="Varghese N."/>
            <person name="Submissions S."/>
        </authorList>
    </citation>
    <scope>NUCLEOTIDE SEQUENCE [LARGE SCALE GENOMIC DNA]</scope>
    <source>
        <strain evidence="17">DSM 17044</strain>
    </source>
</reference>
<keyword evidence="11" id="KW-0482">Metalloprotease</keyword>
<keyword evidence="8" id="KW-0256">Endoplasmic reticulum</keyword>
<protein>
    <submittedName>
        <fullName evidence="16">Peptidase family M28</fullName>
    </submittedName>
</protein>
<evidence type="ECO:0000256" key="7">
    <source>
        <dbReference type="ARBA" id="ARBA00022801"/>
    </source>
</evidence>
<feature type="transmembrane region" description="Helical" evidence="14">
    <location>
        <begin position="525"/>
        <end position="545"/>
    </location>
</feature>
<sequence length="804" mass="86383">MSGSAVASYTRVGAAATTVAPLARHDVDPTSPSSWYGSFRPWLLGLGLALAVAAVQAGASRTPRPRPADAPSTEFSEERAQRVMRHLADGIGRRIPGTPAHREAATYLASVLRELPRLEVEIQDVEGVYLDDDILVAYTIQNVVARLPGHRPDAVLLSAHYDSAPEGTGAADDALGIAAMAEVARSLANGPELENTVVFNLNGAEEYGLLGAAGFMQHRWASQVRAFVNLEATGLGGRAILFQAGPDASWLLEAYARAVPQPFGDVLGQDLFQHHLVPAGTDGHVYRTAGISGLDLALFRDGYAVHSPLDRPERIEPGSLQHMGESTLAVTRELATRPFPEGRGPGPSIYYDVLGLWMIRYGTPAAWAWAAAAALLAVGATVLASRRRIVRLAVAVEGIGFCTLSLAVALVLPVAFGFLPHYAFDRPHGWYASPWLAVAAFGTLAVTGALLPRALWAQRLTARGVLPQERVCTAWLGGLWLWVLTLGAMQLLGLGTAYLALWWTVGGALGLIAASFAASPRARRMALYAGWLPGLLLTVQMGRSLLELFVPVAGHLRLGVPLDPMVALLVALPVAFASVLGLAPLQEHARLGPSAAALATVGMAFLAVLILRFPYTHERPKRLWLEHRIQEGRSELLFSSWDFPDPRAALSGQPGPLQVAARMPGFRGGYAAPVPPADLPAPQVEVLESHYDETTALRTVRLRLHPGAAYLGRVRIPRAALVGWSLPSPLPPLAPEDTAYVLDVLSPPEGRYELSLRLRGREKVPVDVQTFFAEWTPPLEAARSRLPAWTTANLRVSTYATIRF</sequence>
<keyword evidence="13" id="KW-0325">Glycoprotein</keyword>
<comment type="similarity">
    <text evidence="3">Belongs to the peptidase M28 family.</text>
</comment>
<dbReference type="Pfam" id="PF04389">
    <property type="entry name" value="Peptidase_M28"/>
    <property type="match status" value="1"/>
</dbReference>
<keyword evidence="6" id="KW-0479">Metal-binding</keyword>
<accession>A0A1H8AFA9</accession>
<comment type="subcellular location">
    <subcellularLocation>
        <location evidence="2">Endoplasmic reticulum membrane</location>
        <topology evidence="2">Multi-pass membrane protein</topology>
    </subcellularLocation>
</comment>
<feature type="transmembrane region" description="Helical" evidence="14">
    <location>
        <begin position="366"/>
        <end position="385"/>
    </location>
</feature>
<feature type="transmembrane region" description="Helical" evidence="14">
    <location>
        <begin position="498"/>
        <end position="518"/>
    </location>
</feature>
<name>A0A1H8AFA9_STIAU</name>
<dbReference type="GO" id="GO:0046872">
    <property type="term" value="F:metal ion binding"/>
    <property type="evidence" value="ECO:0007669"/>
    <property type="project" value="UniProtKB-KW"/>
</dbReference>